<dbReference type="PANTHER" id="PTHR43818:SF11">
    <property type="entry name" value="BCDNA.GH03377"/>
    <property type="match status" value="1"/>
</dbReference>
<dbReference type="Gene3D" id="3.40.50.720">
    <property type="entry name" value="NAD(P)-binding Rossmann-like Domain"/>
    <property type="match status" value="1"/>
</dbReference>
<dbReference type="GO" id="GO:0016491">
    <property type="term" value="F:oxidoreductase activity"/>
    <property type="evidence" value="ECO:0007669"/>
    <property type="project" value="UniProtKB-KW"/>
</dbReference>
<dbReference type="InterPro" id="IPR050463">
    <property type="entry name" value="Gfo/Idh/MocA_oxidrdct_glycsds"/>
</dbReference>
<dbReference type="EMBL" id="VBAK01000117">
    <property type="protein sequence ID" value="TMI89909.1"/>
    <property type="molecule type" value="Genomic_DNA"/>
</dbReference>
<evidence type="ECO:0000259" key="3">
    <source>
        <dbReference type="Pfam" id="PF22725"/>
    </source>
</evidence>
<name>A0A537K2C3_9BACT</name>
<dbReference type="Proteomes" id="UP000318509">
    <property type="component" value="Unassembled WGS sequence"/>
</dbReference>
<gene>
    <name evidence="4" type="ORF">E6H00_08360</name>
</gene>
<proteinExistence type="predicted"/>
<dbReference type="InterPro" id="IPR000683">
    <property type="entry name" value="Gfo/Idh/MocA-like_OxRdtase_N"/>
</dbReference>
<dbReference type="Pfam" id="PF01408">
    <property type="entry name" value="GFO_IDH_MocA"/>
    <property type="match status" value="1"/>
</dbReference>
<keyword evidence="1" id="KW-0560">Oxidoreductase</keyword>
<dbReference type="Gene3D" id="3.30.360.10">
    <property type="entry name" value="Dihydrodipicolinate Reductase, domain 2"/>
    <property type="match status" value="1"/>
</dbReference>
<comment type="caution">
    <text evidence="4">The sequence shown here is derived from an EMBL/GenBank/DDBJ whole genome shotgun (WGS) entry which is preliminary data.</text>
</comment>
<sequence>MAPRLRVGVIGTGFGSKVQIPVFLAHPRVDLVAVASGRLENARAAADRFGIPHAFDDVRALVHSDVDLVSITTPPYLHHAMTIQALAAGRDVLCEKPMALTAAEAEEMLREAGTRRRVHLMDHELRFNPNRRKIKTLIDGGFIGRPRHALVTLIGLVRVMPWSWWSDAARGGGILGALGSHLIDLLRFWLGEIAAVSGLTRVFTPTRSLPDTGEPRAVTADEFAAVTLEFASGAVGTVVVSAAAAHSRGPRIEVWGEEGTLALDESERLWGAARGRDFQDLTEPETLSPPPGMEYPPLWGLSFARLVDHLAAALLEGGPVSPAATFEDGVQVQRVMDAVRRPDRWSPIAAPRR</sequence>
<organism evidence="4 5">
    <name type="scientific">Candidatus Segetimicrobium genomatis</name>
    <dbReference type="NCBI Taxonomy" id="2569760"/>
    <lineage>
        <taxon>Bacteria</taxon>
        <taxon>Bacillati</taxon>
        <taxon>Candidatus Sysuimicrobiota</taxon>
        <taxon>Candidatus Sysuimicrobiia</taxon>
        <taxon>Candidatus Sysuimicrobiales</taxon>
        <taxon>Candidatus Segetimicrobiaceae</taxon>
        <taxon>Candidatus Segetimicrobium</taxon>
    </lineage>
</organism>
<accession>A0A537K2C3</accession>
<dbReference type="SUPFAM" id="SSF51735">
    <property type="entry name" value="NAD(P)-binding Rossmann-fold domains"/>
    <property type="match status" value="1"/>
</dbReference>
<feature type="domain" description="Gfo/Idh/MocA-like oxidoreductase N-terminal" evidence="2">
    <location>
        <begin position="5"/>
        <end position="118"/>
    </location>
</feature>
<dbReference type="Pfam" id="PF22725">
    <property type="entry name" value="GFO_IDH_MocA_C3"/>
    <property type="match status" value="1"/>
</dbReference>
<feature type="domain" description="GFO/IDH/MocA-like oxidoreductase" evidence="3">
    <location>
        <begin position="132"/>
        <end position="261"/>
    </location>
</feature>
<dbReference type="AlphaFoldDB" id="A0A537K2C3"/>
<dbReference type="InterPro" id="IPR055170">
    <property type="entry name" value="GFO_IDH_MocA-like_dom"/>
</dbReference>
<dbReference type="PANTHER" id="PTHR43818">
    <property type="entry name" value="BCDNA.GH03377"/>
    <property type="match status" value="1"/>
</dbReference>
<evidence type="ECO:0000259" key="2">
    <source>
        <dbReference type="Pfam" id="PF01408"/>
    </source>
</evidence>
<evidence type="ECO:0000256" key="1">
    <source>
        <dbReference type="ARBA" id="ARBA00023002"/>
    </source>
</evidence>
<evidence type="ECO:0000313" key="5">
    <source>
        <dbReference type="Proteomes" id="UP000318509"/>
    </source>
</evidence>
<dbReference type="GO" id="GO:0000166">
    <property type="term" value="F:nucleotide binding"/>
    <property type="evidence" value="ECO:0007669"/>
    <property type="project" value="InterPro"/>
</dbReference>
<evidence type="ECO:0000313" key="4">
    <source>
        <dbReference type="EMBL" id="TMI89909.1"/>
    </source>
</evidence>
<protein>
    <submittedName>
        <fullName evidence="4">Gfo/Idh/MocA family oxidoreductase</fullName>
    </submittedName>
</protein>
<dbReference type="InterPro" id="IPR036291">
    <property type="entry name" value="NAD(P)-bd_dom_sf"/>
</dbReference>
<reference evidence="4 5" key="1">
    <citation type="journal article" date="2019" name="Nat. Microbiol.">
        <title>Mediterranean grassland soil C-N compound turnover is dependent on rainfall and depth, and is mediated by genomically divergent microorganisms.</title>
        <authorList>
            <person name="Diamond S."/>
            <person name="Andeer P.F."/>
            <person name="Li Z."/>
            <person name="Crits-Christoph A."/>
            <person name="Burstein D."/>
            <person name="Anantharaman K."/>
            <person name="Lane K.R."/>
            <person name="Thomas B.C."/>
            <person name="Pan C."/>
            <person name="Northen T.R."/>
            <person name="Banfield J.F."/>
        </authorList>
    </citation>
    <scope>NUCLEOTIDE SEQUENCE [LARGE SCALE GENOMIC DNA]</scope>
    <source>
        <strain evidence="4">NP_3</strain>
    </source>
</reference>
<dbReference type="SUPFAM" id="SSF55347">
    <property type="entry name" value="Glyceraldehyde-3-phosphate dehydrogenase-like, C-terminal domain"/>
    <property type="match status" value="1"/>
</dbReference>